<dbReference type="GO" id="GO:0016020">
    <property type="term" value="C:membrane"/>
    <property type="evidence" value="ECO:0007669"/>
    <property type="project" value="UniProtKB-SubCell"/>
</dbReference>
<dbReference type="OMA" id="VATKNFW"/>
<proteinExistence type="inferred from homology"/>
<keyword evidence="6" id="KW-0812">Transmembrane</keyword>
<dbReference type="AlphaFoldDB" id="A0A0K9Q457"/>
<dbReference type="Proteomes" id="UP000036987">
    <property type="component" value="Unassembled WGS sequence"/>
</dbReference>
<evidence type="ECO:0000313" key="7">
    <source>
        <dbReference type="EMBL" id="KMZ75292.1"/>
    </source>
</evidence>
<dbReference type="GO" id="GO:0032259">
    <property type="term" value="P:methylation"/>
    <property type="evidence" value="ECO:0007669"/>
    <property type="project" value="UniProtKB-KW"/>
</dbReference>
<dbReference type="Pfam" id="PF03141">
    <property type="entry name" value="Methyltransf_29"/>
    <property type="match status" value="1"/>
</dbReference>
<keyword evidence="3 6" id="KW-0489">Methyltransferase</keyword>
<accession>A0A0K9Q457</accession>
<dbReference type="GO" id="GO:0012505">
    <property type="term" value="C:endomembrane system"/>
    <property type="evidence" value="ECO:0007669"/>
    <property type="project" value="UniProtKB-SubCell"/>
</dbReference>
<keyword evidence="8" id="KW-1185">Reference proteome</keyword>
<organism evidence="7 8">
    <name type="scientific">Zostera marina</name>
    <name type="common">Eelgrass</name>
    <dbReference type="NCBI Taxonomy" id="29655"/>
    <lineage>
        <taxon>Eukaryota</taxon>
        <taxon>Viridiplantae</taxon>
        <taxon>Streptophyta</taxon>
        <taxon>Embryophyta</taxon>
        <taxon>Tracheophyta</taxon>
        <taxon>Spermatophyta</taxon>
        <taxon>Magnoliopsida</taxon>
        <taxon>Liliopsida</taxon>
        <taxon>Zosteraceae</taxon>
        <taxon>Zostera</taxon>
    </lineage>
</organism>
<keyword evidence="6 7" id="KW-0808">Transferase</keyword>
<keyword evidence="6" id="KW-0472">Membrane</keyword>
<reference evidence="8" key="1">
    <citation type="journal article" date="2016" name="Nature">
        <title>The genome of the seagrass Zostera marina reveals angiosperm adaptation to the sea.</title>
        <authorList>
            <person name="Olsen J.L."/>
            <person name="Rouze P."/>
            <person name="Verhelst B."/>
            <person name="Lin Y.-C."/>
            <person name="Bayer T."/>
            <person name="Collen J."/>
            <person name="Dattolo E."/>
            <person name="De Paoli E."/>
            <person name="Dittami S."/>
            <person name="Maumus F."/>
            <person name="Michel G."/>
            <person name="Kersting A."/>
            <person name="Lauritano C."/>
            <person name="Lohaus R."/>
            <person name="Toepel M."/>
            <person name="Tonon T."/>
            <person name="Vanneste K."/>
            <person name="Amirebrahimi M."/>
            <person name="Brakel J."/>
            <person name="Bostroem C."/>
            <person name="Chovatia M."/>
            <person name="Grimwood J."/>
            <person name="Jenkins J.W."/>
            <person name="Jueterbock A."/>
            <person name="Mraz A."/>
            <person name="Stam W.T."/>
            <person name="Tice H."/>
            <person name="Bornberg-Bauer E."/>
            <person name="Green P.J."/>
            <person name="Pearson G.A."/>
            <person name="Procaccini G."/>
            <person name="Duarte C.M."/>
            <person name="Schmutz J."/>
            <person name="Reusch T.B.H."/>
            <person name="Van de Peer Y."/>
        </authorList>
    </citation>
    <scope>NUCLEOTIDE SEQUENCE [LARGE SCALE GENOMIC DNA]</scope>
    <source>
        <strain evidence="8">cv. Finnish</strain>
    </source>
</reference>
<name>A0A0K9Q457_ZOSMR</name>
<comment type="caution">
    <text evidence="7">The sequence shown here is derived from an EMBL/GenBank/DDBJ whole genome shotgun (WGS) entry which is preliminary data.</text>
</comment>
<keyword evidence="6" id="KW-1133">Transmembrane helix</keyword>
<keyword evidence="4 6" id="KW-0735">Signal-anchor</keyword>
<sequence length="622" mass="70307">MGHINLPPSKRIGSVIFFTPRHWKLLDFISFCFFAAVIVFFLLIFTSLGDSLAASGRRTLALSSDPRQRERILAIFEDGGDGYKAGQRKDSARKTVEGDGAVIIDSCSIEEVDHMPCEDPRRNSQLSRKMNFYRERHCPTPEETKLCLIPPPDGYHVPIPWPQSLHKIWHSNMPHNKIAERKGHQGWMKESGEFFIFPGGGTMFPDGATKYMEKLGQYIPLSDGVLRTALDMGCGVASFGGYMLKENILTLSFAPRDSHKSQIQFALERGIPAFVAMLGSRRLPFPAYSFDLMHCSRCLIPFTAYNGTYFTEVDRLLRPGGYLVISGPPVQWLDQDKEWSDLQTLAQALCYELIVVDGNTVIWKKPHGDSCFPNQNEFGLHLCSETDDPSEAWYFNLNNCISRLSIEGKAYVGSISNWPDRAMKSPVRLSLIKNGLHVFEADSRRWSRRIAYYKKTLGLKLGTSSVRNVMDMNALFGGFAAALSSDPVWVMNVIPARKPLTLGVIYDRGFIGVYHDWCEPFSTYPRTYDFIQASGINSLIKDPKSRKNRCHLVDLLVEIDRILRPEGTAVIRDTSEVIDKVRRIAHAIKWTVEVYDAEPESSSREKILVATKQLWINLPTSS</sequence>
<evidence type="ECO:0000256" key="1">
    <source>
        <dbReference type="ARBA" id="ARBA00004606"/>
    </source>
</evidence>
<dbReference type="FunFam" id="3.40.50.150:FF:000165">
    <property type="entry name" value="probable methyltransferase PMT13"/>
    <property type="match status" value="1"/>
</dbReference>
<keyword evidence="6" id="KW-0325">Glycoprotein</keyword>
<evidence type="ECO:0000313" key="8">
    <source>
        <dbReference type="Proteomes" id="UP000036987"/>
    </source>
</evidence>
<dbReference type="Gene3D" id="3.40.50.150">
    <property type="entry name" value="Vaccinia Virus protein VP39"/>
    <property type="match status" value="1"/>
</dbReference>
<evidence type="ECO:0000256" key="2">
    <source>
        <dbReference type="ARBA" id="ARBA00008361"/>
    </source>
</evidence>
<evidence type="ECO:0000256" key="4">
    <source>
        <dbReference type="ARBA" id="ARBA00022968"/>
    </source>
</evidence>
<evidence type="ECO:0000256" key="5">
    <source>
        <dbReference type="ARBA" id="ARBA00037847"/>
    </source>
</evidence>
<evidence type="ECO:0000256" key="6">
    <source>
        <dbReference type="RuleBase" id="RU366043"/>
    </source>
</evidence>
<dbReference type="EC" id="2.1.1.-" evidence="6"/>
<comment type="subcellular location">
    <subcellularLocation>
        <location evidence="5">Endomembrane system</location>
        <topology evidence="5">Single-pass membrane protein</topology>
    </subcellularLocation>
    <subcellularLocation>
        <location evidence="1 6">Membrane</location>
        <topology evidence="1 6">Single-pass type II membrane protein</topology>
    </subcellularLocation>
</comment>
<dbReference type="InterPro" id="IPR029063">
    <property type="entry name" value="SAM-dependent_MTases_sf"/>
</dbReference>
<gene>
    <name evidence="7" type="ORF">ZOSMA_116G00170</name>
</gene>
<protein>
    <recommendedName>
        <fullName evidence="6">Methyltransferase</fullName>
        <ecNumber evidence="6">2.1.1.-</ecNumber>
    </recommendedName>
</protein>
<feature type="transmembrane region" description="Helical" evidence="6">
    <location>
        <begin position="28"/>
        <end position="48"/>
    </location>
</feature>
<dbReference type="GO" id="GO:0008757">
    <property type="term" value="F:S-adenosylmethionine-dependent methyltransferase activity"/>
    <property type="evidence" value="ECO:0000318"/>
    <property type="project" value="GO_Central"/>
</dbReference>
<dbReference type="SUPFAM" id="SSF53335">
    <property type="entry name" value="S-adenosyl-L-methionine-dependent methyltransferases"/>
    <property type="match status" value="1"/>
</dbReference>
<evidence type="ECO:0000256" key="3">
    <source>
        <dbReference type="ARBA" id="ARBA00022603"/>
    </source>
</evidence>
<dbReference type="InterPro" id="IPR004159">
    <property type="entry name" value="Put_SAM_MeTrfase"/>
</dbReference>
<dbReference type="PANTHER" id="PTHR10108:SF763">
    <property type="entry name" value="PECTIN METHYLTRANSFERASE QUA3-RELATED"/>
    <property type="match status" value="1"/>
</dbReference>
<dbReference type="GO" id="GO:0005737">
    <property type="term" value="C:cytoplasm"/>
    <property type="evidence" value="ECO:0000318"/>
    <property type="project" value="GO_Central"/>
</dbReference>
<comment type="similarity">
    <text evidence="2 6">Belongs to the methyltransferase superfamily.</text>
</comment>
<dbReference type="PANTHER" id="PTHR10108">
    <property type="entry name" value="SAM-DEPENDENT METHYLTRANSFERASE"/>
    <property type="match status" value="1"/>
</dbReference>
<dbReference type="OrthoDB" id="2013972at2759"/>
<dbReference type="EMBL" id="LFYR01000182">
    <property type="protein sequence ID" value="KMZ75292.1"/>
    <property type="molecule type" value="Genomic_DNA"/>
</dbReference>